<accession>A0A2I2L498</accession>
<protein>
    <submittedName>
        <fullName evidence="1">Uncharacterized protein</fullName>
    </submittedName>
</protein>
<gene>
    <name evidence="1" type="ORF">ORPV_471</name>
</gene>
<organism evidence="1">
    <name type="scientific">Orpheovirus IHUMI-LCC2</name>
    <dbReference type="NCBI Taxonomy" id="2023057"/>
    <lineage>
        <taxon>Viruses</taxon>
        <taxon>Varidnaviria</taxon>
        <taxon>Bamfordvirae</taxon>
        <taxon>Nucleocytoviricota</taxon>
        <taxon>Megaviricetes</taxon>
        <taxon>Pimascovirales</taxon>
        <taxon>Ocovirineae</taxon>
        <taxon>Orpheoviridae</taxon>
        <taxon>Alphaorpheovirus</taxon>
        <taxon>Alphaorpheovirus massiliense</taxon>
    </lineage>
</organism>
<evidence type="ECO:0000313" key="1">
    <source>
        <dbReference type="EMBL" id="SNW62375.1"/>
    </source>
</evidence>
<evidence type="ECO:0000313" key="2">
    <source>
        <dbReference type="Proteomes" id="UP000236316"/>
    </source>
</evidence>
<dbReference type="Proteomes" id="UP000236316">
    <property type="component" value="Segment"/>
</dbReference>
<dbReference type="GeneID" id="35382263"/>
<dbReference type="KEGG" id="vg:35382263"/>
<name>A0A2I2L498_9VIRU</name>
<keyword evidence="2" id="KW-1185">Reference proteome</keyword>
<dbReference type="RefSeq" id="YP_009448677.1">
    <property type="nucleotide sequence ID" value="NC_036594.1"/>
</dbReference>
<sequence>MSLLPKDIINSILYDRIQIFFNDSIEDLGLNLELFGKFLEESGSVIAGSFPLACLFNDTYSYNDIDIYHNSNNHDQHIFRLFENCRNNKNNYDGLIEPAQFKSQNDECANYFRYKVLQRKSDSYNIKITFIDVKVNPLTFIQNADFDITKSYITYKNGEWIWNWWTNINKYNISNYILNYNLPLTIINNNNHYYIDIYEGFKYGYEITYDLIIRCYNIACEVKSLNNLSSDYHYLYKYYTEIPYLKYKDTDCNIVNITTSPTCDKLISLSNGTSFIERNMRYQAIIPLSIIQTIVNCIIGIRDLVKLDNADITYTISKYYLEYRAYKFVSRVLKYINRGWYIENFSQYIT</sequence>
<proteinExistence type="predicted"/>
<dbReference type="EMBL" id="LT906555">
    <property type="protein sequence ID" value="SNW62375.1"/>
    <property type="molecule type" value="Genomic_DNA"/>
</dbReference>
<reference evidence="1" key="1">
    <citation type="submission" date="2017-08" db="EMBL/GenBank/DDBJ databases">
        <authorList>
            <consortium name="Urmite Genomes"/>
        </authorList>
    </citation>
    <scope>NUCLEOTIDE SEQUENCE [LARGE SCALE GENOMIC DNA]</scope>
    <source>
        <strain evidence="1">IHUMI-LCC2</strain>
    </source>
</reference>